<feature type="transmembrane region" description="Helical" evidence="6">
    <location>
        <begin position="154"/>
        <end position="175"/>
    </location>
</feature>
<dbReference type="InterPro" id="IPR044644">
    <property type="entry name" value="DinF-like"/>
</dbReference>
<feature type="transmembrane region" description="Helical" evidence="6">
    <location>
        <begin position="12"/>
        <end position="30"/>
    </location>
</feature>
<dbReference type="PANTHER" id="PTHR42893">
    <property type="entry name" value="PROTEIN DETOXIFICATION 44, CHLOROPLASTIC-RELATED"/>
    <property type="match status" value="1"/>
</dbReference>
<feature type="transmembrane region" description="Helical" evidence="6">
    <location>
        <begin position="125"/>
        <end position="142"/>
    </location>
</feature>
<evidence type="ECO:0000256" key="4">
    <source>
        <dbReference type="ARBA" id="ARBA00022989"/>
    </source>
</evidence>
<evidence type="ECO:0000256" key="3">
    <source>
        <dbReference type="ARBA" id="ARBA00022692"/>
    </source>
</evidence>
<sequence>MYRKIFRLALPNIISNITVPLLTLVDLGLAGRMGAASTIGAVSVAVGVVNFVVWLFAFLRMGSTGFTAQAYGRSDVRDICLQLTRGLFFAVAGGFLIILLRPVLYDLSGLISAGRQEISDQALDYLRVAFLGAPAALSLYVLNGWFIGMQNTRVIMAVAILQNLINIGLSVAFVVRFHFGVGGLALGTVLAQYSAVFMLLVAGLLKYRRILRFIRWQDMFSTHRIRQYLRISVDLIIRTGLLSCVTLFFTYAGTKIGTDAVAANALLMQLFTIFSYFLDGFAFAGEALTGRFIGEKKYDMLRQTVKNIFVIGWIMSFITTVLYFLFPQGLLYLLTDEQEVIDYALHYAHWAALIPLCGFAAFLWDGIFVGATHSRAMRLTMIAGVTAFFAIYCSASVFGFLAESGLTILWIAFLSYLLIRSLMGWYMGYKIVNK</sequence>
<dbReference type="NCBIfam" id="TIGR00797">
    <property type="entry name" value="matE"/>
    <property type="match status" value="1"/>
</dbReference>
<dbReference type="EMBL" id="JRFA01000009">
    <property type="protein sequence ID" value="KGN74915.1"/>
    <property type="molecule type" value="Genomic_DNA"/>
</dbReference>
<comment type="caution">
    <text evidence="7">The sequence shown here is derived from an EMBL/GenBank/DDBJ whole genome shotgun (WGS) entry which is preliminary data.</text>
</comment>
<dbReference type="Pfam" id="PF01554">
    <property type="entry name" value="MatE"/>
    <property type="match status" value="2"/>
</dbReference>
<reference evidence="7 8" key="1">
    <citation type="submission" date="2014-09" db="EMBL/GenBank/DDBJ databases">
        <title>Draft Genome Sequence of Porphyromonas macacae COT-192_OH2859.</title>
        <authorList>
            <person name="Wallis C."/>
            <person name="Deusch O."/>
            <person name="O'Flynn C."/>
            <person name="Davis I."/>
            <person name="Horsfall A."/>
            <person name="Kirkwood N."/>
            <person name="Harris S."/>
            <person name="Eisen J.A."/>
            <person name="Coil D.A."/>
            <person name="Darling A.E."/>
            <person name="Jospin G."/>
            <person name="Alexiev A."/>
        </authorList>
    </citation>
    <scope>NUCLEOTIDE SEQUENCE [LARGE SCALE GENOMIC DNA]</scope>
    <source>
        <strain evidence="8">COT-192 OH2859</strain>
    </source>
</reference>
<keyword evidence="8" id="KW-1185">Reference proteome</keyword>
<accession>A0A0A2GBP8</accession>
<gene>
    <name evidence="7" type="ORF">HQ47_03095</name>
</gene>
<feature type="transmembrane region" description="Helical" evidence="6">
    <location>
        <begin position="408"/>
        <end position="429"/>
    </location>
</feature>
<comment type="subcellular location">
    <subcellularLocation>
        <location evidence="1">Membrane</location>
        <topology evidence="1">Multi-pass membrane protein</topology>
    </subcellularLocation>
</comment>
<evidence type="ECO:0000256" key="5">
    <source>
        <dbReference type="ARBA" id="ARBA00023136"/>
    </source>
</evidence>
<keyword evidence="4 6" id="KW-1133">Transmembrane helix</keyword>
<dbReference type="OrthoDB" id="9776324at2"/>
<dbReference type="GO" id="GO:0042910">
    <property type="term" value="F:xenobiotic transmembrane transporter activity"/>
    <property type="evidence" value="ECO:0007669"/>
    <property type="project" value="InterPro"/>
</dbReference>
<feature type="transmembrane region" description="Helical" evidence="6">
    <location>
        <begin position="181"/>
        <end position="207"/>
    </location>
</feature>
<dbReference type="InterPro" id="IPR002528">
    <property type="entry name" value="MATE_fam"/>
</dbReference>
<proteinExistence type="inferred from homology"/>
<protein>
    <submittedName>
        <fullName evidence="7">Damage-inducible protein F</fullName>
    </submittedName>
</protein>
<dbReference type="eggNOG" id="COG0534">
    <property type="taxonomic scope" value="Bacteria"/>
</dbReference>
<evidence type="ECO:0000256" key="2">
    <source>
        <dbReference type="ARBA" id="ARBA00010199"/>
    </source>
</evidence>
<dbReference type="Proteomes" id="UP000030103">
    <property type="component" value="Unassembled WGS sequence"/>
</dbReference>
<dbReference type="GO" id="GO:0005886">
    <property type="term" value="C:plasma membrane"/>
    <property type="evidence" value="ECO:0007669"/>
    <property type="project" value="TreeGrafter"/>
</dbReference>
<evidence type="ECO:0000313" key="8">
    <source>
        <dbReference type="Proteomes" id="UP000030103"/>
    </source>
</evidence>
<dbReference type="GO" id="GO:0015297">
    <property type="term" value="F:antiporter activity"/>
    <property type="evidence" value="ECO:0007669"/>
    <property type="project" value="InterPro"/>
</dbReference>
<feature type="transmembrane region" description="Helical" evidence="6">
    <location>
        <begin position="305"/>
        <end position="326"/>
    </location>
</feature>
<feature type="transmembrane region" description="Helical" evidence="6">
    <location>
        <begin position="36"/>
        <end position="59"/>
    </location>
</feature>
<keyword evidence="3 6" id="KW-0812">Transmembrane</keyword>
<feature type="transmembrane region" description="Helical" evidence="6">
    <location>
        <begin position="228"/>
        <end position="249"/>
    </location>
</feature>
<feature type="transmembrane region" description="Helical" evidence="6">
    <location>
        <begin position="261"/>
        <end position="284"/>
    </location>
</feature>
<feature type="transmembrane region" description="Helical" evidence="6">
    <location>
        <begin position="87"/>
        <end position="105"/>
    </location>
</feature>
<comment type="similarity">
    <text evidence="2">Belongs to the multi antimicrobial extrusion (MATE) (TC 2.A.66.1) family.</text>
</comment>
<organism evidence="7 8">
    <name type="scientific">Porphyromonas macacae</name>
    <dbReference type="NCBI Taxonomy" id="28115"/>
    <lineage>
        <taxon>Bacteria</taxon>
        <taxon>Pseudomonadati</taxon>
        <taxon>Bacteroidota</taxon>
        <taxon>Bacteroidia</taxon>
        <taxon>Bacteroidales</taxon>
        <taxon>Porphyromonadaceae</taxon>
        <taxon>Porphyromonas</taxon>
    </lineage>
</organism>
<dbReference type="AlphaFoldDB" id="A0A0A2GBP8"/>
<dbReference type="PANTHER" id="PTHR42893:SF46">
    <property type="entry name" value="PROTEIN DETOXIFICATION 44, CHLOROPLASTIC"/>
    <property type="match status" value="1"/>
</dbReference>
<evidence type="ECO:0000313" key="7">
    <source>
        <dbReference type="EMBL" id="KGN74915.1"/>
    </source>
</evidence>
<evidence type="ECO:0000256" key="1">
    <source>
        <dbReference type="ARBA" id="ARBA00004141"/>
    </source>
</evidence>
<feature type="transmembrane region" description="Helical" evidence="6">
    <location>
        <begin position="346"/>
        <end position="367"/>
    </location>
</feature>
<keyword evidence="5 6" id="KW-0472">Membrane</keyword>
<dbReference type="CDD" id="cd13136">
    <property type="entry name" value="MATE_DinF_like"/>
    <property type="match status" value="1"/>
</dbReference>
<evidence type="ECO:0000256" key="6">
    <source>
        <dbReference type="SAM" id="Phobius"/>
    </source>
</evidence>
<name>A0A0A2GBP8_9PORP</name>
<feature type="transmembrane region" description="Helical" evidence="6">
    <location>
        <begin position="379"/>
        <end position="402"/>
    </location>
</feature>
<dbReference type="STRING" id="28115.HQ47_03095"/>